<organism evidence="2 3">
    <name type="scientific">Paracoccus sphaerophysae</name>
    <dbReference type="NCBI Taxonomy" id="690417"/>
    <lineage>
        <taxon>Bacteria</taxon>
        <taxon>Pseudomonadati</taxon>
        <taxon>Pseudomonadota</taxon>
        <taxon>Alphaproteobacteria</taxon>
        <taxon>Rhodobacterales</taxon>
        <taxon>Paracoccaceae</taxon>
        <taxon>Paracoccus</taxon>
    </lineage>
</organism>
<dbReference type="OrthoDB" id="9813657at2"/>
<dbReference type="EMBL" id="JRKS01000031">
    <property type="protein sequence ID" value="KGJ06568.1"/>
    <property type="molecule type" value="Genomic_DNA"/>
</dbReference>
<dbReference type="AlphaFoldDB" id="A0A099F8M3"/>
<proteinExistence type="predicted"/>
<dbReference type="Pfam" id="PF01408">
    <property type="entry name" value="GFO_IDH_MocA"/>
    <property type="match status" value="1"/>
</dbReference>
<keyword evidence="3" id="KW-1185">Reference proteome</keyword>
<reference evidence="2 3" key="2">
    <citation type="submission" date="2014-10" db="EMBL/GenBank/DDBJ databases">
        <title>Paracoccus sanguinis sp. nov., isolated from clinical specimens of New York State patients.</title>
        <authorList>
            <person name="Mingle L.A."/>
            <person name="Cole J.A."/>
            <person name="Lapierre P."/>
            <person name="Musser K.A."/>
        </authorList>
    </citation>
    <scope>NUCLEOTIDE SEQUENCE [LARGE SCALE GENOMIC DNA]</scope>
    <source>
        <strain evidence="2 3">HAMBI 3106</strain>
    </source>
</reference>
<accession>A0A099F8M3</accession>
<dbReference type="STRING" id="690417.IC63_10465"/>
<dbReference type="InterPro" id="IPR000683">
    <property type="entry name" value="Gfo/Idh/MocA-like_OxRdtase_N"/>
</dbReference>
<dbReference type="InterPro" id="IPR036291">
    <property type="entry name" value="NAD(P)-bd_dom_sf"/>
</dbReference>
<dbReference type="PANTHER" id="PTHR43818">
    <property type="entry name" value="BCDNA.GH03377"/>
    <property type="match status" value="1"/>
</dbReference>
<gene>
    <name evidence="2" type="ORF">IC63_10465</name>
</gene>
<reference evidence="2 3" key="1">
    <citation type="submission" date="2014-09" db="EMBL/GenBank/DDBJ databases">
        <authorList>
            <person name="McGinnis J.M."/>
            <person name="Wolfgang W.J."/>
        </authorList>
    </citation>
    <scope>NUCLEOTIDE SEQUENCE [LARGE SCALE GENOMIC DNA]</scope>
    <source>
        <strain evidence="2 3">HAMBI 3106</strain>
    </source>
</reference>
<dbReference type="Gene3D" id="3.40.50.720">
    <property type="entry name" value="NAD(P)-binding Rossmann-like Domain"/>
    <property type="match status" value="1"/>
</dbReference>
<evidence type="ECO:0000313" key="2">
    <source>
        <dbReference type="EMBL" id="KGJ06568.1"/>
    </source>
</evidence>
<dbReference type="GO" id="GO:0000166">
    <property type="term" value="F:nucleotide binding"/>
    <property type="evidence" value="ECO:0007669"/>
    <property type="project" value="InterPro"/>
</dbReference>
<protein>
    <recommendedName>
        <fullName evidence="1">Gfo/Idh/MocA-like oxidoreductase N-terminal domain-containing protein</fullName>
    </recommendedName>
</protein>
<dbReference type="InterPro" id="IPR050463">
    <property type="entry name" value="Gfo/Idh/MocA_oxidrdct_glycsds"/>
</dbReference>
<dbReference type="Gene3D" id="3.30.360.10">
    <property type="entry name" value="Dihydrodipicolinate Reductase, domain 2"/>
    <property type="match status" value="1"/>
</dbReference>
<comment type="caution">
    <text evidence="2">The sequence shown here is derived from an EMBL/GenBank/DDBJ whole genome shotgun (WGS) entry which is preliminary data.</text>
</comment>
<dbReference type="SUPFAM" id="SSF51735">
    <property type="entry name" value="NAD(P)-binding Rossmann-fold domains"/>
    <property type="match status" value="1"/>
</dbReference>
<evidence type="ECO:0000259" key="1">
    <source>
        <dbReference type="Pfam" id="PF01408"/>
    </source>
</evidence>
<dbReference type="Proteomes" id="UP000029917">
    <property type="component" value="Unassembled WGS sequence"/>
</dbReference>
<dbReference type="PANTHER" id="PTHR43818:SF7">
    <property type="entry name" value="DEHYDROGENASE"/>
    <property type="match status" value="1"/>
</dbReference>
<feature type="domain" description="Gfo/Idh/MocA-like oxidoreductase N-terminal" evidence="1">
    <location>
        <begin position="26"/>
        <end position="104"/>
    </location>
</feature>
<name>A0A099F8M3_9RHOB</name>
<sequence length="301" mass="32451">MGKIARDQHVPEIAASPAFSLAATVDPVARLDGVEAYADLAAMLEARPDISAVALCTPPQVRFGLARAALLAGRDVLLEKPPGVTVAEVHTLERIAAAKGRVLFTAWHSQFAPGIDAAREWLAGRRVTGAEIVWREDVRWSHPGQDWIFEPGGTGVYDPGINALSILTRIIPSDLRVVSAEHDLPGNRAAPIGARLVMATEDGAPVTMDMEFREQGEALWDMVIRTDRGDLTLSKGGAVVSAAGLDISKTGGALPDEYRRIYERFADLVALRRSDVDAAPLQLTADAFLAARWAMADPFEW</sequence>
<evidence type="ECO:0000313" key="3">
    <source>
        <dbReference type="Proteomes" id="UP000029917"/>
    </source>
</evidence>